<protein>
    <submittedName>
        <fullName evidence="2">Uncharacterized protein</fullName>
    </submittedName>
</protein>
<keyword evidence="3" id="KW-1185">Reference proteome</keyword>
<name>A0A0D2DL76_9EURO</name>
<evidence type="ECO:0000313" key="3">
    <source>
        <dbReference type="Proteomes" id="UP000053342"/>
    </source>
</evidence>
<evidence type="ECO:0000313" key="2">
    <source>
        <dbReference type="EMBL" id="KIW43738.1"/>
    </source>
</evidence>
<dbReference type="Proteomes" id="UP000053342">
    <property type="component" value="Unassembled WGS sequence"/>
</dbReference>
<gene>
    <name evidence="2" type="ORF">PV06_04810</name>
</gene>
<dbReference type="GeneID" id="27356884"/>
<dbReference type="RefSeq" id="XP_016263954.1">
    <property type="nucleotide sequence ID" value="XM_016405748.1"/>
</dbReference>
<accession>A0A0D2DL76</accession>
<reference evidence="2 3" key="1">
    <citation type="submission" date="2015-01" db="EMBL/GenBank/DDBJ databases">
        <title>The Genome Sequence of Exophiala oligosperma CBS72588.</title>
        <authorList>
            <consortium name="The Broad Institute Genomics Platform"/>
            <person name="Cuomo C."/>
            <person name="de Hoog S."/>
            <person name="Gorbushina A."/>
            <person name="Stielow B."/>
            <person name="Teixiera M."/>
            <person name="Abouelleil A."/>
            <person name="Chapman S.B."/>
            <person name="Priest M."/>
            <person name="Young S.K."/>
            <person name="Wortman J."/>
            <person name="Nusbaum C."/>
            <person name="Birren B."/>
        </authorList>
    </citation>
    <scope>NUCLEOTIDE SEQUENCE [LARGE SCALE GENOMIC DNA]</scope>
    <source>
        <strain evidence="2 3">CBS 72588</strain>
    </source>
</reference>
<feature type="transmembrane region" description="Helical" evidence="1">
    <location>
        <begin position="156"/>
        <end position="175"/>
    </location>
</feature>
<dbReference type="SUPFAM" id="SSF51182">
    <property type="entry name" value="RmlC-like cupins"/>
    <property type="match status" value="1"/>
</dbReference>
<dbReference type="InterPro" id="IPR014710">
    <property type="entry name" value="RmlC-like_jellyroll"/>
</dbReference>
<dbReference type="HOGENOM" id="CLU_087698_0_0_1"/>
<keyword evidence="1" id="KW-0472">Membrane</keyword>
<organism evidence="2 3">
    <name type="scientific">Exophiala oligosperma</name>
    <dbReference type="NCBI Taxonomy" id="215243"/>
    <lineage>
        <taxon>Eukaryota</taxon>
        <taxon>Fungi</taxon>
        <taxon>Dikarya</taxon>
        <taxon>Ascomycota</taxon>
        <taxon>Pezizomycotina</taxon>
        <taxon>Eurotiomycetes</taxon>
        <taxon>Chaetothyriomycetidae</taxon>
        <taxon>Chaetothyriales</taxon>
        <taxon>Herpotrichiellaceae</taxon>
        <taxon>Exophiala</taxon>
    </lineage>
</organism>
<proteinExistence type="predicted"/>
<sequence length="235" mass="26781">MTIKRQTTTRTRTFQRKGDNAVTYDLSRPGSVTITIPVGSRWSSEAHWHETHTEFLQILQGRAFVRLGNDIRVSAGKEGGVIEVPRYTVHEWHRVWQDDEDDEDDLVVREWTVPEDGQKEAFFRMLNSFLTEDEPESLYEVPVPVPRMARNWIERWIINVQLNCIFWACDNWPLLVGNDGRPGMVSWAATHLVLGGSVALGYLLGLRGRYSEYVGKEPGLTGREDGGKIGKKKVG</sequence>
<keyword evidence="1" id="KW-0812">Transmembrane</keyword>
<dbReference type="InterPro" id="IPR011051">
    <property type="entry name" value="RmlC_Cupin_sf"/>
</dbReference>
<dbReference type="EMBL" id="KN847335">
    <property type="protein sequence ID" value="KIW43738.1"/>
    <property type="molecule type" value="Genomic_DNA"/>
</dbReference>
<dbReference type="AlphaFoldDB" id="A0A0D2DL76"/>
<dbReference type="VEuPathDB" id="FungiDB:PV06_04810"/>
<keyword evidence="1" id="KW-1133">Transmembrane helix</keyword>
<dbReference type="OrthoDB" id="504210at2759"/>
<evidence type="ECO:0000256" key="1">
    <source>
        <dbReference type="SAM" id="Phobius"/>
    </source>
</evidence>
<dbReference type="CDD" id="cd02208">
    <property type="entry name" value="cupin_RmlC-like"/>
    <property type="match status" value="1"/>
</dbReference>
<dbReference type="Gene3D" id="2.60.120.10">
    <property type="entry name" value="Jelly Rolls"/>
    <property type="match status" value="1"/>
</dbReference>
<feature type="transmembrane region" description="Helical" evidence="1">
    <location>
        <begin position="187"/>
        <end position="206"/>
    </location>
</feature>